<accession>A0AA40EST7</accession>
<dbReference type="EMBL" id="JAUKTV010000002">
    <property type="protein sequence ID" value="KAK0744866.1"/>
    <property type="molecule type" value="Genomic_DNA"/>
</dbReference>
<organism evidence="1 2">
    <name type="scientific">Apiosordaria backusii</name>
    <dbReference type="NCBI Taxonomy" id="314023"/>
    <lineage>
        <taxon>Eukaryota</taxon>
        <taxon>Fungi</taxon>
        <taxon>Dikarya</taxon>
        <taxon>Ascomycota</taxon>
        <taxon>Pezizomycotina</taxon>
        <taxon>Sordariomycetes</taxon>
        <taxon>Sordariomycetidae</taxon>
        <taxon>Sordariales</taxon>
        <taxon>Lasiosphaeriaceae</taxon>
        <taxon>Apiosordaria</taxon>
    </lineage>
</organism>
<proteinExistence type="predicted"/>
<name>A0AA40EST7_9PEZI</name>
<evidence type="ECO:0000313" key="1">
    <source>
        <dbReference type="EMBL" id="KAK0744866.1"/>
    </source>
</evidence>
<keyword evidence="2" id="KW-1185">Reference proteome</keyword>
<sequence>MERNDGSACKESEAKDGEEDVFCHGDCSQYNVVPVVDPETLRIKAAFEFPFHKRKGPSVALGEERDDSLELLGFLTWKGGEMQEAGEDAESMKNTQSFRQKETEASNYFQGQNAGNYLHSVDLGGEAGVVSVLLFFVSS</sequence>
<gene>
    <name evidence="1" type="ORF">B0T21DRAFT_344998</name>
</gene>
<reference evidence="1" key="1">
    <citation type="submission" date="2023-06" db="EMBL/GenBank/DDBJ databases">
        <title>Genome-scale phylogeny and comparative genomics of the fungal order Sordariales.</title>
        <authorList>
            <consortium name="Lawrence Berkeley National Laboratory"/>
            <person name="Hensen N."/>
            <person name="Bonometti L."/>
            <person name="Westerberg I."/>
            <person name="Brannstrom I.O."/>
            <person name="Guillou S."/>
            <person name="Cros-Aarteil S."/>
            <person name="Calhoun S."/>
            <person name="Haridas S."/>
            <person name="Kuo A."/>
            <person name="Mondo S."/>
            <person name="Pangilinan J."/>
            <person name="Riley R."/>
            <person name="Labutti K."/>
            <person name="Andreopoulos B."/>
            <person name="Lipzen A."/>
            <person name="Chen C."/>
            <person name="Yanf M."/>
            <person name="Daum C."/>
            <person name="Ng V."/>
            <person name="Clum A."/>
            <person name="Steindorff A."/>
            <person name="Ohm R."/>
            <person name="Martin F."/>
            <person name="Silar P."/>
            <person name="Natvig D."/>
            <person name="Lalanne C."/>
            <person name="Gautier V."/>
            <person name="Ament-Velasquez S.L."/>
            <person name="Kruys A."/>
            <person name="Hutchinson M.I."/>
            <person name="Powell A.J."/>
            <person name="Barry K."/>
            <person name="Miller A.N."/>
            <person name="Grigoriev I.V."/>
            <person name="Debuchy R."/>
            <person name="Gladieux P."/>
            <person name="Thoren M.H."/>
            <person name="Johannesson H."/>
        </authorList>
    </citation>
    <scope>NUCLEOTIDE SEQUENCE</scope>
    <source>
        <strain evidence="1">CBS 540.89</strain>
    </source>
</reference>
<dbReference type="AlphaFoldDB" id="A0AA40EST7"/>
<evidence type="ECO:0000313" key="2">
    <source>
        <dbReference type="Proteomes" id="UP001172159"/>
    </source>
</evidence>
<protein>
    <submittedName>
        <fullName evidence="1">Uncharacterized protein</fullName>
    </submittedName>
</protein>
<comment type="caution">
    <text evidence="1">The sequence shown here is derived from an EMBL/GenBank/DDBJ whole genome shotgun (WGS) entry which is preliminary data.</text>
</comment>
<dbReference type="Proteomes" id="UP001172159">
    <property type="component" value="Unassembled WGS sequence"/>
</dbReference>